<organism evidence="2 3">
    <name type="scientific">Candidatus Ryanbacteria bacterium RIFCSPLOWO2_02_FULL_47_14</name>
    <dbReference type="NCBI Taxonomy" id="1802129"/>
    <lineage>
        <taxon>Bacteria</taxon>
        <taxon>Candidatus Ryaniibacteriota</taxon>
    </lineage>
</organism>
<evidence type="ECO:0000313" key="2">
    <source>
        <dbReference type="EMBL" id="OGZ56493.1"/>
    </source>
</evidence>
<accession>A0A1G2H213</accession>
<evidence type="ECO:0000256" key="1">
    <source>
        <dbReference type="SAM" id="Phobius"/>
    </source>
</evidence>
<dbReference type="EMBL" id="MHNZ01000015">
    <property type="protein sequence ID" value="OGZ56493.1"/>
    <property type="molecule type" value="Genomic_DNA"/>
</dbReference>
<dbReference type="STRING" id="1802129.A3J04_02050"/>
<sequence>MNKKVFLDHWIDWTIAIIIMVFIVVWGAIQKYSIEQEYSFTGDDIYYSIKIHQRPQEQNTELRTTDNLVSRCIPKFQGGGQGSGITASAEYASRCTSQQTKERCDVVDVYRASTKNFGNSDGIPDCTWVVSDR</sequence>
<reference evidence="2 3" key="1">
    <citation type="journal article" date="2016" name="Nat. Commun.">
        <title>Thousands of microbial genomes shed light on interconnected biogeochemical processes in an aquifer system.</title>
        <authorList>
            <person name="Anantharaman K."/>
            <person name="Brown C.T."/>
            <person name="Hug L.A."/>
            <person name="Sharon I."/>
            <person name="Castelle C.J."/>
            <person name="Probst A.J."/>
            <person name="Thomas B.C."/>
            <person name="Singh A."/>
            <person name="Wilkins M.J."/>
            <person name="Karaoz U."/>
            <person name="Brodie E.L."/>
            <person name="Williams K.H."/>
            <person name="Hubbard S.S."/>
            <person name="Banfield J.F."/>
        </authorList>
    </citation>
    <scope>NUCLEOTIDE SEQUENCE [LARGE SCALE GENOMIC DNA]</scope>
</reference>
<comment type="caution">
    <text evidence="2">The sequence shown here is derived from an EMBL/GenBank/DDBJ whole genome shotgun (WGS) entry which is preliminary data.</text>
</comment>
<keyword evidence="1" id="KW-0812">Transmembrane</keyword>
<feature type="transmembrane region" description="Helical" evidence="1">
    <location>
        <begin position="12"/>
        <end position="29"/>
    </location>
</feature>
<dbReference type="AlphaFoldDB" id="A0A1G2H213"/>
<protein>
    <submittedName>
        <fullName evidence="2">Uncharacterized protein</fullName>
    </submittedName>
</protein>
<keyword evidence="1" id="KW-0472">Membrane</keyword>
<name>A0A1G2H213_9BACT</name>
<gene>
    <name evidence="2" type="ORF">A3J04_02050</name>
</gene>
<keyword evidence="1" id="KW-1133">Transmembrane helix</keyword>
<evidence type="ECO:0000313" key="3">
    <source>
        <dbReference type="Proteomes" id="UP000177954"/>
    </source>
</evidence>
<dbReference type="Proteomes" id="UP000177954">
    <property type="component" value="Unassembled WGS sequence"/>
</dbReference>
<proteinExistence type="predicted"/>